<feature type="transmembrane region" description="Helical" evidence="1">
    <location>
        <begin position="12"/>
        <end position="31"/>
    </location>
</feature>
<sequence>MELVSAQTGVIIWQIFIAFHVILFMTAWTMILLSSRLNAPYTLAWMLGTLLLPVVGPVIFFMRRRSFNRA</sequence>
<evidence type="ECO:0000313" key="2">
    <source>
        <dbReference type="EMBL" id="PTX15293.1"/>
    </source>
</evidence>
<keyword evidence="1" id="KW-1133">Transmembrane helix</keyword>
<evidence type="ECO:0000256" key="1">
    <source>
        <dbReference type="SAM" id="Phobius"/>
    </source>
</evidence>
<dbReference type="Proteomes" id="UP000244225">
    <property type="component" value="Unassembled WGS sequence"/>
</dbReference>
<dbReference type="OrthoDB" id="854021at2"/>
<dbReference type="EMBL" id="QBKI01000008">
    <property type="protein sequence ID" value="PTX15293.1"/>
    <property type="molecule type" value="Genomic_DNA"/>
</dbReference>
<comment type="caution">
    <text evidence="2">The sequence shown here is derived from an EMBL/GenBank/DDBJ whole genome shotgun (WGS) entry which is preliminary data.</text>
</comment>
<accession>A0A2T5YEZ9</accession>
<reference evidence="2 3" key="1">
    <citation type="submission" date="2018-04" db="EMBL/GenBank/DDBJ databases">
        <title>Genomic Encyclopedia of Archaeal and Bacterial Type Strains, Phase II (KMG-II): from individual species to whole genera.</title>
        <authorList>
            <person name="Goeker M."/>
        </authorList>
    </citation>
    <scope>NUCLEOTIDE SEQUENCE [LARGE SCALE GENOMIC DNA]</scope>
    <source>
        <strain evidence="2 3">DSM 100162</strain>
    </source>
</reference>
<evidence type="ECO:0000313" key="3">
    <source>
        <dbReference type="Proteomes" id="UP000244225"/>
    </source>
</evidence>
<keyword evidence="3" id="KW-1185">Reference proteome</keyword>
<keyword evidence="1" id="KW-0812">Transmembrane</keyword>
<dbReference type="AlphaFoldDB" id="A0A2T5YEZ9"/>
<feature type="transmembrane region" description="Helical" evidence="1">
    <location>
        <begin position="43"/>
        <end position="62"/>
    </location>
</feature>
<protein>
    <recommendedName>
        <fullName evidence="4">Phospholipase D-like protein</fullName>
    </recommendedName>
</protein>
<evidence type="ECO:0008006" key="4">
    <source>
        <dbReference type="Google" id="ProtNLM"/>
    </source>
</evidence>
<dbReference type="GO" id="GO:0005886">
    <property type="term" value="C:plasma membrane"/>
    <property type="evidence" value="ECO:0007669"/>
    <property type="project" value="UniProtKB-SubCell"/>
</dbReference>
<organism evidence="2 3">
    <name type="scientific">Pontibacter mucosus</name>
    <dbReference type="NCBI Taxonomy" id="1649266"/>
    <lineage>
        <taxon>Bacteria</taxon>
        <taxon>Pseudomonadati</taxon>
        <taxon>Bacteroidota</taxon>
        <taxon>Cytophagia</taxon>
        <taxon>Cytophagales</taxon>
        <taxon>Hymenobacteraceae</taxon>
        <taxon>Pontibacter</taxon>
    </lineage>
</organism>
<keyword evidence="1" id="KW-0472">Membrane</keyword>
<name>A0A2T5YEZ9_9BACT</name>
<gene>
    <name evidence="2" type="ORF">C8N40_108185</name>
</gene>
<proteinExistence type="predicted"/>
<dbReference type="RefSeq" id="WP_108212845.1">
    <property type="nucleotide sequence ID" value="NZ_QBKI01000008.1"/>
</dbReference>